<sequence>MTLVRWSPVRDVLAVRDEMSRLLEESFGRGYGPEGPVAWHPVVDIEEQPEKYAVRAELPGLKSEDIKITLMDNQLVIRGEKRREEEKKDSTYHRVERVYGQFERAFKLSHAVQSDKIEATYRDGVLEVSIPKAEEAKPREIQVKTAK</sequence>
<evidence type="ECO:0000313" key="5">
    <source>
        <dbReference type="Proteomes" id="UP000317691"/>
    </source>
</evidence>
<name>A0A538TIJ2_UNCEI</name>
<feature type="domain" description="SHSP" evidence="3">
    <location>
        <begin position="33"/>
        <end position="146"/>
    </location>
</feature>
<gene>
    <name evidence="4" type="ORF">E6K79_10170</name>
</gene>
<dbReference type="InterPro" id="IPR008978">
    <property type="entry name" value="HSP20-like_chaperone"/>
</dbReference>
<dbReference type="InterPro" id="IPR031107">
    <property type="entry name" value="Small_HSP"/>
</dbReference>
<dbReference type="Pfam" id="PF00011">
    <property type="entry name" value="HSP20"/>
    <property type="match status" value="1"/>
</dbReference>
<comment type="similarity">
    <text evidence="1 2">Belongs to the small heat shock protein (HSP20) family.</text>
</comment>
<dbReference type="Proteomes" id="UP000317691">
    <property type="component" value="Unassembled WGS sequence"/>
</dbReference>
<evidence type="ECO:0000259" key="3">
    <source>
        <dbReference type="PROSITE" id="PS01031"/>
    </source>
</evidence>
<accession>A0A538TIJ2</accession>
<dbReference type="SUPFAM" id="SSF49764">
    <property type="entry name" value="HSP20-like chaperones"/>
    <property type="match status" value="1"/>
</dbReference>
<dbReference type="PANTHER" id="PTHR11527">
    <property type="entry name" value="HEAT-SHOCK PROTEIN 20 FAMILY MEMBER"/>
    <property type="match status" value="1"/>
</dbReference>
<dbReference type="EMBL" id="VBOZ01000031">
    <property type="protein sequence ID" value="TMQ63434.1"/>
    <property type="molecule type" value="Genomic_DNA"/>
</dbReference>
<comment type="caution">
    <text evidence="4">The sequence shown here is derived from an EMBL/GenBank/DDBJ whole genome shotgun (WGS) entry which is preliminary data.</text>
</comment>
<dbReference type="AlphaFoldDB" id="A0A538TIJ2"/>
<evidence type="ECO:0000256" key="2">
    <source>
        <dbReference type="RuleBase" id="RU003616"/>
    </source>
</evidence>
<reference evidence="4 5" key="1">
    <citation type="journal article" date="2019" name="Nat. Microbiol.">
        <title>Mediterranean grassland soil C-N compound turnover is dependent on rainfall and depth, and is mediated by genomically divergent microorganisms.</title>
        <authorList>
            <person name="Diamond S."/>
            <person name="Andeer P.F."/>
            <person name="Li Z."/>
            <person name="Crits-Christoph A."/>
            <person name="Burstein D."/>
            <person name="Anantharaman K."/>
            <person name="Lane K.R."/>
            <person name="Thomas B.C."/>
            <person name="Pan C."/>
            <person name="Northen T.R."/>
            <person name="Banfield J.F."/>
        </authorList>
    </citation>
    <scope>NUCLEOTIDE SEQUENCE [LARGE SCALE GENOMIC DNA]</scope>
    <source>
        <strain evidence="4">WS_9</strain>
    </source>
</reference>
<protein>
    <submittedName>
        <fullName evidence="4">Hsp20/alpha crystallin family protein</fullName>
    </submittedName>
</protein>
<dbReference type="Gene3D" id="2.60.40.790">
    <property type="match status" value="1"/>
</dbReference>
<organism evidence="4 5">
    <name type="scientific">Eiseniibacteriota bacterium</name>
    <dbReference type="NCBI Taxonomy" id="2212470"/>
    <lineage>
        <taxon>Bacteria</taxon>
        <taxon>Candidatus Eiseniibacteriota</taxon>
    </lineage>
</organism>
<proteinExistence type="inferred from homology"/>
<evidence type="ECO:0000313" key="4">
    <source>
        <dbReference type="EMBL" id="TMQ63434.1"/>
    </source>
</evidence>
<evidence type="ECO:0000256" key="1">
    <source>
        <dbReference type="PROSITE-ProRule" id="PRU00285"/>
    </source>
</evidence>
<dbReference type="InterPro" id="IPR002068">
    <property type="entry name" value="A-crystallin/Hsp20_dom"/>
</dbReference>
<dbReference type="PROSITE" id="PS01031">
    <property type="entry name" value="SHSP"/>
    <property type="match status" value="1"/>
</dbReference>
<dbReference type="CDD" id="cd06464">
    <property type="entry name" value="ACD_sHsps-like"/>
    <property type="match status" value="1"/>
</dbReference>